<proteinExistence type="predicted"/>
<dbReference type="EMBL" id="JASNQZ010000017">
    <property type="protein sequence ID" value="KAL0945689.1"/>
    <property type="molecule type" value="Genomic_DNA"/>
</dbReference>
<name>A0ABR3IR02_9AGAR</name>
<evidence type="ECO:0000313" key="1">
    <source>
        <dbReference type="EMBL" id="KAL0945689.1"/>
    </source>
</evidence>
<gene>
    <name evidence="1" type="ORF">HGRIS_014840</name>
</gene>
<dbReference type="Proteomes" id="UP001556367">
    <property type="component" value="Unassembled WGS sequence"/>
</dbReference>
<organism evidence="1 2">
    <name type="scientific">Hohenbuehelia grisea</name>
    <dbReference type="NCBI Taxonomy" id="104357"/>
    <lineage>
        <taxon>Eukaryota</taxon>
        <taxon>Fungi</taxon>
        <taxon>Dikarya</taxon>
        <taxon>Basidiomycota</taxon>
        <taxon>Agaricomycotina</taxon>
        <taxon>Agaricomycetes</taxon>
        <taxon>Agaricomycetidae</taxon>
        <taxon>Agaricales</taxon>
        <taxon>Pleurotineae</taxon>
        <taxon>Pleurotaceae</taxon>
        <taxon>Hohenbuehelia</taxon>
    </lineage>
</organism>
<comment type="caution">
    <text evidence="1">The sequence shown here is derived from an EMBL/GenBank/DDBJ whole genome shotgun (WGS) entry which is preliminary data.</text>
</comment>
<protein>
    <submittedName>
        <fullName evidence="1">Uncharacterized protein</fullName>
    </submittedName>
</protein>
<sequence>MSQQTIDLMSSLSSAELETQLHPLIRQAGDIVASAGDGIESFLRFALTACGKNSQDLSARSVHLGLYEHKLSLHRRQKLRKLQDAGRASHQERRLLAKELGLGTLPFTLAELSSDEAMQKKIGVKVVWRNRISQQHPRLRSYRWLQEMDGAGGGETCSEQEHYYLVEPGESVVFVSGTQEASEPELVVIHEIGMKSKFSPGLYSWLRHVVDNTVSERRNVRVGALTQTE</sequence>
<reference evidence="2" key="1">
    <citation type="submission" date="2024-06" db="EMBL/GenBank/DDBJ databases">
        <title>Multi-omics analyses provide insights into the biosynthesis of the anticancer antibiotic pleurotin in Hohenbuehelia grisea.</title>
        <authorList>
            <person name="Weaver J.A."/>
            <person name="Alberti F."/>
        </authorList>
    </citation>
    <scope>NUCLEOTIDE SEQUENCE [LARGE SCALE GENOMIC DNA]</scope>
    <source>
        <strain evidence="2">T-177</strain>
    </source>
</reference>
<evidence type="ECO:0000313" key="2">
    <source>
        <dbReference type="Proteomes" id="UP001556367"/>
    </source>
</evidence>
<accession>A0ABR3IR02</accession>
<keyword evidence="2" id="KW-1185">Reference proteome</keyword>